<evidence type="ECO:0000313" key="1">
    <source>
        <dbReference type="EMBL" id="CDQ07477.1"/>
    </source>
</evidence>
<reference evidence="1" key="1">
    <citation type="journal article" date="2007" name="Science">
        <title>Draft genome of the filarial nematode parasite Brugia malayi.</title>
        <authorList>
            <person name="Ghedin E."/>
            <person name="Wang S."/>
            <person name="Spiro D."/>
            <person name="Caler E."/>
            <person name="Zhao Q."/>
            <person name="Crabtree J."/>
            <person name="Allen J.E."/>
            <person name="Delcher A.L."/>
            <person name="Guiliano D.B."/>
            <person name="Miranda-Saavedra D."/>
            <person name="Angiuoli S.V."/>
            <person name="Creasy T."/>
            <person name="Amedeo P."/>
            <person name="Haas B."/>
            <person name="El-Sayed N.M."/>
            <person name="Wortman J.R."/>
            <person name="Feldblyum T."/>
            <person name="Tallon L."/>
            <person name="Schatz M."/>
            <person name="Shumway M."/>
            <person name="Koo H."/>
            <person name="Salzberg S.L."/>
            <person name="Schobel S."/>
            <person name="Pertea M."/>
            <person name="Pop M."/>
            <person name="White O."/>
            <person name="Barton G.J."/>
            <person name="Carlow C.K."/>
            <person name="Crawford M.J."/>
            <person name="Daub J."/>
            <person name="Dimmic M.W."/>
            <person name="Estes C.F."/>
            <person name="Foster J.M."/>
            <person name="Ganatra M."/>
            <person name="Gregory W.F."/>
            <person name="Johnson N.M."/>
            <person name="Jin J."/>
            <person name="Komuniecki R."/>
            <person name="Korf I."/>
            <person name="Kumar S."/>
            <person name="Laney S."/>
            <person name="Li B.W."/>
            <person name="Li W."/>
            <person name="Lindblom T.H."/>
            <person name="Lustigman S."/>
            <person name="Ma D."/>
            <person name="Maina C.V."/>
            <person name="Martin D.M."/>
            <person name="McCarter J.P."/>
            <person name="McReynolds L."/>
            <person name="Mitreva M."/>
            <person name="Nutman T.B."/>
            <person name="Parkinson J."/>
            <person name="Peregrin-Alvarez J.M."/>
            <person name="Poole C."/>
            <person name="Ren Q."/>
            <person name="Saunders L."/>
            <person name="Sluder A.E."/>
            <person name="Smith K."/>
            <person name="Stanke M."/>
            <person name="Unnasch T.R."/>
            <person name="Ware J."/>
            <person name="Wei A.D."/>
            <person name="Weil G."/>
            <person name="Williams D.J."/>
            <person name="Zhang Y."/>
            <person name="Williams S.A."/>
            <person name="Fraser-Liggett C."/>
            <person name="Slatko B."/>
            <person name="Blaxter M.L."/>
            <person name="Scott A.L."/>
        </authorList>
    </citation>
    <scope>NUCLEOTIDE SEQUENCE</scope>
    <source>
        <strain evidence="1">FR3</strain>
    </source>
</reference>
<gene>
    <name evidence="1" type="primary">Bm11768</name>
    <name evidence="1" type="ORF">BM_Bm11768</name>
</gene>
<accession>A0A1I9G7P3</accession>
<organism evidence="1">
    <name type="scientific">Brugia malayi</name>
    <name type="common">Filarial nematode worm</name>
    <dbReference type="NCBI Taxonomy" id="6279"/>
    <lineage>
        <taxon>Eukaryota</taxon>
        <taxon>Metazoa</taxon>
        <taxon>Ecdysozoa</taxon>
        <taxon>Nematoda</taxon>
        <taxon>Chromadorea</taxon>
        <taxon>Rhabditida</taxon>
        <taxon>Spirurina</taxon>
        <taxon>Spiruromorpha</taxon>
        <taxon>Filarioidea</taxon>
        <taxon>Onchocercidae</taxon>
        <taxon>Brugia</taxon>
    </lineage>
</organism>
<dbReference type="EMBL" id="LN860267">
    <property type="protein sequence ID" value="CDQ07477.1"/>
    <property type="molecule type" value="Genomic_DNA"/>
</dbReference>
<reference evidence="1" key="2">
    <citation type="submission" date="2012-12" db="EMBL/GenBank/DDBJ databases">
        <authorList>
            <consortium name="WormBase Consortium"/>
            <person name="Ghedin E."/>
            <person name="Paulini M."/>
        </authorList>
    </citation>
    <scope>NUCLEOTIDE SEQUENCE</scope>
    <source>
        <strain evidence="1">FR3</strain>
    </source>
</reference>
<proteinExistence type="predicted"/>
<dbReference type="AlphaFoldDB" id="A0A1I9G7P3"/>
<name>A0A1I9G7P3_BRUMA</name>
<sequence>MSLEGSSFVNQAPPEGWGLEISLQSHYSVGVMGTPQSSAEQDRGQRFHISKVLSVFTLPQSPLCCIQIQA</sequence>
<protein>
    <submittedName>
        <fullName evidence="1">Bm11768</fullName>
    </submittedName>
</protein>